<dbReference type="PROSITE" id="PS51050">
    <property type="entry name" value="ZF_CW"/>
    <property type="match status" value="1"/>
</dbReference>
<feature type="domain" description="CW-type" evidence="14">
    <location>
        <begin position="791"/>
        <end position="845"/>
    </location>
</feature>
<dbReference type="SUPFAM" id="SSF82199">
    <property type="entry name" value="SET domain"/>
    <property type="match status" value="1"/>
</dbReference>
<feature type="domain" description="Post-SET" evidence="13">
    <location>
        <begin position="1082"/>
        <end position="1098"/>
    </location>
</feature>
<dbReference type="CDD" id="cd19172">
    <property type="entry name" value="SET_SETD2"/>
    <property type="match status" value="1"/>
</dbReference>
<evidence type="ECO:0000256" key="11">
    <source>
        <dbReference type="SAM" id="MobiDB-lite"/>
    </source>
</evidence>
<dbReference type="PROSITE" id="PS51215">
    <property type="entry name" value="AWS"/>
    <property type="match status" value="1"/>
</dbReference>
<dbReference type="EMBL" id="LFYR01002015">
    <property type="protein sequence ID" value="KMZ57850.1"/>
    <property type="molecule type" value="Genomic_DNA"/>
</dbReference>
<dbReference type="PROSITE" id="PS50868">
    <property type="entry name" value="POST_SET"/>
    <property type="match status" value="1"/>
</dbReference>
<keyword evidence="5 16" id="KW-0808">Transferase</keyword>
<dbReference type="PANTHER" id="PTHR22884">
    <property type="entry name" value="SET DOMAIN PROTEINS"/>
    <property type="match status" value="1"/>
</dbReference>
<proteinExistence type="predicted"/>
<feature type="compositionally biased region" description="Polar residues" evidence="11">
    <location>
        <begin position="1483"/>
        <end position="1497"/>
    </location>
</feature>
<dbReference type="InterPro" id="IPR046341">
    <property type="entry name" value="SET_dom_sf"/>
</dbReference>
<keyword evidence="4 16" id="KW-0489">Methyltransferase</keyword>
<comment type="subcellular location">
    <subcellularLocation>
        <location evidence="2">Chromosome</location>
    </subcellularLocation>
    <subcellularLocation>
        <location evidence="1">Nucleus</location>
    </subcellularLocation>
</comment>
<evidence type="ECO:0000256" key="2">
    <source>
        <dbReference type="ARBA" id="ARBA00004286"/>
    </source>
</evidence>
<dbReference type="GO" id="GO:0000785">
    <property type="term" value="C:chromatin"/>
    <property type="evidence" value="ECO:0000318"/>
    <property type="project" value="GO_Central"/>
</dbReference>
<dbReference type="GO" id="GO:0008270">
    <property type="term" value="F:zinc ion binding"/>
    <property type="evidence" value="ECO:0007669"/>
    <property type="project" value="UniProtKB-KW"/>
</dbReference>
<dbReference type="STRING" id="29655.A0A0K9NPD3"/>
<dbReference type="Gene3D" id="3.30.40.100">
    <property type="match status" value="1"/>
</dbReference>
<evidence type="ECO:0000259" key="15">
    <source>
        <dbReference type="PROSITE" id="PS51215"/>
    </source>
</evidence>
<dbReference type="Pfam" id="PF00856">
    <property type="entry name" value="SET"/>
    <property type="match status" value="1"/>
</dbReference>
<feature type="compositionally biased region" description="Polar residues" evidence="11">
    <location>
        <begin position="545"/>
        <end position="564"/>
    </location>
</feature>
<evidence type="ECO:0000256" key="7">
    <source>
        <dbReference type="ARBA" id="ARBA00022723"/>
    </source>
</evidence>
<protein>
    <submittedName>
        <fullName evidence="16">Histone-lysine N-methyltransferase</fullName>
    </submittedName>
</protein>
<dbReference type="InterPro" id="IPR006560">
    <property type="entry name" value="AWS_dom"/>
</dbReference>
<evidence type="ECO:0000256" key="10">
    <source>
        <dbReference type="ARBA" id="ARBA00023242"/>
    </source>
</evidence>
<feature type="region of interest" description="Disordered" evidence="11">
    <location>
        <begin position="545"/>
        <end position="569"/>
    </location>
</feature>
<feature type="region of interest" description="Disordered" evidence="11">
    <location>
        <begin position="1477"/>
        <end position="1497"/>
    </location>
</feature>
<sequence length="1689" mass="187707">MTRLSSDNDQVFEGENVRKGFVSGHGISADKIPNVSETHDFPNLLPLTILEGNYIEDSPNMNVCAEICNNELLANRNDCKEYEDTTYEKFGSVAHHPSESDGIIGQDGWVSSSVSETNWINEICKDMLLTGSTNLPFTDDFSRMQEHTLMINDNNIEKKSCCVGNSETISSHGHGTRGEQDVAFACNFEGETYVTIQELHHKDSHCPNESCSLSHRGSEVAISSTLEDEYAFHHCISNGVNCSSSKQVSIPDACKHDGDDVCCSQLINGSISVSYGKSSSNGKDNVKSDSIQTHRRTNPKRAASSKNSSDSLISSKQSKVATLKKTRKSKKSVVCSTAVSSSGLSIFLGTVARKKRSPRIRDVSGWGKIQNLHALFLCNCGDSNLNNDLNFPKRVPRKTRCNLRSQSKAQKSTSVNCDAFTSSVDLSKKSTSQSILPALDKSKVLLYTGSNACLHNNNQISTVFSVEQGYSANLSIPTQHPHTYAQENLFENNTSGSQGILPETGSKSLVDLVDEKLVNYLDTSPESDIIHPTADIGILVSDSITSSSQEPSVNTGSGSNSQNGCPLDNAVQDNLHPDISNVLDIAMQVNSTHLMQHVIQKKEKSNKDHGSLYQASSVVYREQTTDDLISLNKESDSGRCNEFANNIHVDFDSQDSNLKSKRRLPKKTANRMLVLADLPLSRTSDLESDGKNCTSFEKSAKKIDVPHSTNKGEIKTEQAFPLTTKTKSQIKNKTRTDTIGKKKSPKEVLCHSASEQKSQVLDAFREGNLPSITNESFDNTFGLEKDHIQVIQPLNAWVCCDDCNKWRCIPAELADVINETGCKWICKDNNDKAFSDCLTPQEKTNAEINAELQISDVSCEEGSQSAQPNSKKPDQTIFTTLQQSSWKRIKTNMFLHRNRKTQNIDEIMVCHCKPPLDGSPGCGDECLNRMLNIECVRGRCPCGELCSNQKFQKRKYAKLKQFPCGKKGSGLQLLENVSEGTFLIEYVGEVLDMAAYEARQKYYASRGQRHFYFMTLNGSEVIDACSKGNMGRFINHSCEPNCCTEKWMVNGEICIGLFALRNLKEGEEVTFNYNYVRIFGAAAKKCVCGSADCLGYIGGDLSKGENIVAYESDEEYSEPIIVREEGKKKKHLDKVIINTTDVTAIKHKNNERMLDIVESSHDMVEIASVGNEVLSPQHTDTLNTSSAKELVSLETMGLHEALPDVTDLDPSENLLSLGKKLKHINKEDKTHVSKSKCYKKSTRHNKSTKKTQVGISKRLNERAIKNGGLGSRKNYFDEVAEKLKQLIGPEGGIIRRKDAAKGYLRLLVVTAADNLGTEAIQCQSTRDLSLILDALLKTKSRTVLSDVINKNGLQMLHNIMKQNRKNSNKIPILRKILKVLKYLVENKVLLDKEINKNSSCPGVESLRDSIVSLIHHNDKEVSHAAREFRNKWIHRITEKSKLQEQESGYRLYNSHKTKFSWSLQSLNHSREYIVRDADGSETPCPSTSSAYGVTSKTSGPCNESSKFTVFAPSSNFDMTIGTNTRKRKSRWDQDKPLEKNHEWQIKDCTGNRATEASLELTAPESNLRQEKYMIESGSVHYFTHGVCKSYDSRQQDDDDVPPGFASNIVQHEHSDCGISVVDNEMVVGKHQETYISRLPISRGIPLVPMQKSGTPINKDEEGHFFKSWAIAPGISFHPFPPLPLYPRGN</sequence>
<dbReference type="InterPro" id="IPR044437">
    <property type="entry name" value="SETD2/Set2_SET"/>
</dbReference>
<dbReference type="GO" id="GO:0005634">
    <property type="term" value="C:nucleus"/>
    <property type="evidence" value="ECO:0000318"/>
    <property type="project" value="GO_Central"/>
</dbReference>
<dbReference type="PROSITE" id="PS50280">
    <property type="entry name" value="SET"/>
    <property type="match status" value="1"/>
</dbReference>
<feature type="compositionally biased region" description="Basic residues" evidence="11">
    <location>
        <begin position="1232"/>
        <end position="1249"/>
    </location>
</feature>
<keyword evidence="17" id="KW-1185">Reference proteome</keyword>
<dbReference type="Pfam" id="PF07496">
    <property type="entry name" value="zf-CW"/>
    <property type="match status" value="1"/>
</dbReference>
<dbReference type="FunFam" id="2.170.270.10:FF:000035">
    <property type="entry name" value="Histone-lysine N-methyltransferase"/>
    <property type="match status" value="1"/>
</dbReference>
<evidence type="ECO:0000256" key="8">
    <source>
        <dbReference type="ARBA" id="ARBA00022771"/>
    </source>
</evidence>
<accession>A0A0K9NPD3</accession>
<evidence type="ECO:0000259" key="13">
    <source>
        <dbReference type="PROSITE" id="PS50868"/>
    </source>
</evidence>
<dbReference type="OrthoDB" id="422362at2759"/>
<evidence type="ECO:0000256" key="3">
    <source>
        <dbReference type="ARBA" id="ARBA00022454"/>
    </source>
</evidence>
<dbReference type="InterPro" id="IPR050777">
    <property type="entry name" value="SET2_Histone-Lys_MeTrsfase"/>
</dbReference>
<gene>
    <name evidence="16" type="ORF">ZOSMA_81G00680</name>
</gene>
<feature type="domain" description="AWS" evidence="15">
    <location>
        <begin position="905"/>
        <end position="955"/>
    </location>
</feature>
<dbReference type="SMART" id="SM00317">
    <property type="entry name" value="SET"/>
    <property type="match status" value="1"/>
</dbReference>
<evidence type="ECO:0000256" key="9">
    <source>
        <dbReference type="ARBA" id="ARBA00022833"/>
    </source>
</evidence>
<keyword evidence="7" id="KW-0479">Metal-binding</keyword>
<keyword evidence="9" id="KW-0862">Zinc</keyword>
<dbReference type="Gene3D" id="2.170.270.10">
    <property type="entry name" value="SET domain"/>
    <property type="match status" value="1"/>
</dbReference>
<evidence type="ECO:0000313" key="17">
    <source>
        <dbReference type="Proteomes" id="UP000036987"/>
    </source>
</evidence>
<keyword evidence="8" id="KW-0863">Zinc-finger</keyword>
<evidence type="ECO:0000256" key="5">
    <source>
        <dbReference type="ARBA" id="ARBA00022679"/>
    </source>
</evidence>
<dbReference type="InterPro" id="IPR003616">
    <property type="entry name" value="Post-SET_dom"/>
</dbReference>
<evidence type="ECO:0000256" key="1">
    <source>
        <dbReference type="ARBA" id="ARBA00004123"/>
    </source>
</evidence>
<dbReference type="Proteomes" id="UP000036987">
    <property type="component" value="Unassembled WGS sequence"/>
</dbReference>
<reference evidence="17" key="1">
    <citation type="journal article" date="2016" name="Nature">
        <title>The genome of the seagrass Zostera marina reveals angiosperm adaptation to the sea.</title>
        <authorList>
            <person name="Olsen J.L."/>
            <person name="Rouze P."/>
            <person name="Verhelst B."/>
            <person name="Lin Y.-C."/>
            <person name="Bayer T."/>
            <person name="Collen J."/>
            <person name="Dattolo E."/>
            <person name="De Paoli E."/>
            <person name="Dittami S."/>
            <person name="Maumus F."/>
            <person name="Michel G."/>
            <person name="Kersting A."/>
            <person name="Lauritano C."/>
            <person name="Lohaus R."/>
            <person name="Toepel M."/>
            <person name="Tonon T."/>
            <person name="Vanneste K."/>
            <person name="Amirebrahimi M."/>
            <person name="Brakel J."/>
            <person name="Bostroem C."/>
            <person name="Chovatia M."/>
            <person name="Grimwood J."/>
            <person name="Jenkins J.W."/>
            <person name="Jueterbock A."/>
            <person name="Mraz A."/>
            <person name="Stam W.T."/>
            <person name="Tice H."/>
            <person name="Bornberg-Bauer E."/>
            <person name="Green P.J."/>
            <person name="Pearson G.A."/>
            <person name="Procaccini G."/>
            <person name="Duarte C.M."/>
            <person name="Schmutz J."/>
            <person name="Reusch T.B.H."/>
            <person name="Van de Peer Y."/>
        </authorList>
    </citation>
    <scope>NUCLEOTIDE SEQUENCE [LARGE SCALE GENOMIC DNA]</scope>
    <source>
        <strain evidence="17">cv. Finnish</strain>
    </source>
</reference>
<organism evidence="16 17">
    <name type="scientific">Zostera marina</name>
    <name type="common">Eelgrass</name>
    <dbReference type="NCBI Taxonomy" id="29655"/>
    <lineage>
        <taxon>Eukaryota</taxon>
        <taxon>Viridiplantae</taxon>
        <taxon>Streptophyta</taxon>
        <taxon>Embryophyta</taxon>
        <taxon>Tracheophyta</taxon>
        <taxon>Spermatophyta</taxon>
        <taxon>Magnoliopsida</taxon>
        <taxon>Liliopsida</taxon>
        <taxon>Zosteraceae</taxon>
        <taxon>Zostera</taxon>
    </lineage>
</organism>
<evidence type="ECO:0000259" key="14">
    <source>
        <dbReference type="PROSITE" id="PS51050"/>
    </source>
</evidence>
<dbReference type="GO" id="GO:0006355">
    <property type="term" value="P:regulation of DNA-templated transcription"/>
    <property type="evidence" value="ECO:0000318"/>
    <property type="project" value="GO_Central"/>
</dbReference>
<feature type="region of interest" description="Disordered" evidence="11">
    <location>
        <begin position="274"/>
        <end position="324"/>
    </location>
</feature>
<dbReference type="GO" id="GO:0046975">
    <property type="term" value="F:histone H3K36 methyltransferase activity"/>
    <property type="evidence" value="ECO:0000318"/>
    <property type="project" value="GO_Central"/>
</dbReference>
<feature type="compositionally biased region" description="Low complexity" evidence="11">
    <location>
        <begin position="304"/>
        <end position="319"/>
    </location>
</feature>
<keyword evidence="6" id="KW-0949">S-adenosyl-L-methionine</keyword>
<evidence type="ECO:0000256" key="6">
    <source>
        <dbReference type="ARBA" id="ARBA00022691"/>
    </source>
</evidence>
<comment type="caution">
    <text evidence="16">The sequence shown here is derived from an EMBL/GenBank/DDBJ whole genome shotgun (WGS) entry which is preliminary data.</text>
</comment>
<evidence type="ECO:0000313" key="16">
    <source>
        <dbReference type="EMBL" id="KMZ57850.1"/>
    </source>
</evidence>
<keyword evidence="3" id="KW-0158">Chromosome</keyword>
<keyword evidence="10" id="KW-0539">Nucleus</keyword>
<feature type="domain" description="SET" evidence="12">
    <location>
        <begin position="957"/>
        <end position="1074"/>
    </location>
</feature>
<dbReference type="InterPro" id="IPR001214">
    <property type="entry name" value="SET_dom"/>
</dbReference>
<dbReference type="SMART" id="SM00570">
    <property type="entry name" value="AWS"/>
    <property type="match status" value="1"/>
</dbReference>
<feature type="region of interest" description="Disordered" evidence="11">
    <location>
        <begin position="1232"/>
        <end position="1253"/>
    </location>
</feature>
<evidence type="ECO:0000259" key="12">
    <source>
        <dbReference type="PROSITE" id="PS50280"/>
    </source>
</evidence>
<dbReference type="GO" id="GO:0032259">
    <property type="term" value="P:methylation"/>
    <property type="evidence" value="ECO:0007669"/>
    <property type="project" value="UniProtKB-KW"/>
</dbReference>
<dbReference type="Pfam" id="PF17907">
    <property type="entry name" value="AWS"/>
    <property type="match status" value="1"/>
</dbReference>
<evidence type="ECO:0000256" key="4">
    <source>
        <dbReference type="ARBA" id="ARBA00022603"/>
    </source>
</evidence>
<name>A0A0K9NPD3_ZOSMR</name>
<dbReference type="InterPro" id="IPR011124">
    <property type="entry name" value="Znf_CW"/>
</dbReference>